<evidence type="ECO:0000313" key="3">
    <source>
        <dbReference type="Proteomes" id="UP000677812"/>
    </source>
</evidence>
<keyword evidence="1" id="KW-1133">Transmembrane helix</keyword>
<proteinExistence type="predicted"/>
<feature type="transmembrane region" description="Helical" evidence="1">
    <location>
        <begin position="215"/>
        <end position="238"/>
    </location>
</feature>
<dbReference type="PANTHER" id="PTHR47755:SF1">
    <property type="entry name" value="CELL DIVISION PROTEIN FTSX"/>
    <property type="match status" value="1"/>
</dbReference>
<dbReference type="EMBL" id="JAGRQH010000002">
    <property type="protein sequence ID" value="MBR0559045.1"/>
    <property type="molecule type" value="Genomic_DNA"/>
</dbReference>
<comment type="caution">
    <text evidence="2">The sequence shown here is derived from an EMBL/GenBank/DDBJ whole genome shotgun (WGS) entry which is preliminary data.</text>
</comment>
<name>A0ABS5E577_9PROT</name>
<evidence type="ECO:0000256" key="1">
    <source>
        <dbReference type="SAM" id="Phobius"/>
    </source>
</evidence>
<keyword evidence="1" id="KW-0812">Transmembrane</keyword>
<feature type="transmembrane region" description="Helical" evidence="1">
    <location>
        <begin position="163"/>
        <end position="180"/>
    </location>
</feature>
<accession>A0ABS5E577</accession>
<keyword evidence="3" id="KW-1185">Reference proteome</keyword>
<evidence type="ECO:0000313" key="2">
    <source>
        <dbReference type="EMBL" id="MBR0559045.1"/>
    </source>
</evidence>
<feature type="transmembrane region" description="Helical" evidence="1">
    <location>
        <begin position="269"/>
        <end position="295"/>
    </location>
</feature>
<dbReference type="Proteomes" id="UP000677812">
    <property type="component" value="Unassembled WGS sequence"/>
</dbReference>
<keyword evidence="1" id="KW-0472">Membrane</keyword>
<sequence>MSKRLAPSFQSRSLPLLCAFMTVLAGLALAGLSGLQTLEHIWAQETPNTATIELPPDLPDLERQTQALLELLNKTNGVLRVHQFSSEETQTLLAPWLDQGPSGNSTQLPPTSLPLIITAEHTAGTSLAPIIAAHNASAVVEENSHWTERLHTLINTLTSCAELILAITLGTTSLTTAIVIRRAVTTQRTNLTILHGLGSFPLTLANRMALHAAGLALFGSFIGLILLAPTIATLAHALSPLLLSSASTPTQNPAFLTLENYTSLFSPHFWTIFTLPFICSAIAWATTQCVILIWLRRLP</sequence>
<organism evidence="2 3">
    <name type="scientific">Neokomagataea anthophila</name>
    <dbReference type="NCBI Taxonomy" id="2826925"/>
    <lineage>
        <taxon>Bacteria</taxon>
        <taxon>Pseudomonadati</taxon>
        <taxon>Pseudomonadota</taxon>
        <taxon>Alphaproteobacteria</taxon>
        <taxon>Acetobacterales</taxon>
        <taxon>Acetobacteraceae</taxon>
        <taxon>Neokomagataea</taxon>
    </lineage>
</organism>
<keyword evidence="2" id="KW-0131">Cell cycle</keyword>
<keyword evidence="2" id="KW-0132">Cell division</keyword>
<dbReference type="GO" id="GO:0051301">
    <property type="term" value="P:cell division"/>
    <property type="evidence" value="ECO:0007669"/>
    <property type="project" value="UniProtKB-KW"/>
</dbReference>
<dbReference type="RefSeq" id="WP_211680617.1">
    <property type="nucleotide sequence ID" value="NZ_JAGRQH010000002.1"/>
</dbReference>
<protein>
    <submittedName>
        <fullName evidence="2">Cell division protein FtsX</fullName>
    </submittedName>
</protein>
<gene>
    <name evidence="2" type="ORF">KB213_03085</name>
</gene>
<dbReference type="InterPro" id="IPR004513">
    <property type="entry name" value="FtsX"/>
</dbReference>
<reference evidence="2 3" key="1">
    <citation type="submission" date="2021-04" db="EMBL/GenBank/DDBJ databases">
        <title>The complete genome sequence of Neokomagataea sp. TBRC 2177.</title>
        <authorList>
            <person name="Charoenyingcharoen P."/>
            <person name="Yukphan P."/>
        </authorList>
    </citation>
    <scope>NUCLEOTIDE SEQUENCE [LARGE SCALE GENOMIC DNA]</scope>
    <source>
        <strain evidence="2 3">TBRC 2177</strain>
    </source>
</reference>
<dbReference type="PANTHER" id="PTHR47755">
    <property type="entry name" value="CELL DIVISION PROTEIN FTSX"/>
    <property type="match status" value="1"/>
</dbReference>